<keyword evidence="1" id="KW-0732">Signal</keyword>
<feature type="chain" id="PRO_5046717163" evidence="1">
    <location>
        <begin position="36"/>
        <end position="224"/>
    </location>
</feature>
<evidence type="ECO:0000256" key="1">
    <source>
        <dbReference type="SAM" id="SignalP"/>
    </source>
</evidence>
<evidence type="ECO:0000313" key="2">
    <source>
        <dbReference type="EMBL" id="MFL9884138.1"/>
    </source>
</evidence>
<dbReference type="Proteomes" id="UP001629249">
    <property type="component" value="Unassembled WGS sequence"/>
</dbReference>
<evidence type="ECO:0000313" key="3">
    <source>
        <dbReference type="Proteomes" id="UP001629249"/>
    </source>
</evidence>
<comment type="caution">
    <text evidence="2">The sequence shown here is derived from an EMBL/GenBank/DDBJ whole genome shotgun (WGS) entry which is preliminary data.</text>
</comment>
<dbReference type="RefSeq" id="WP_408328676.1">
    <property type="nucleotide sequence ID" value="NZ_JAQQFH010000007.1"/>
</dbReference>
<proteinExistence type="predicted"/>
<name>A0ABW8ZMK9_9BURK</name>
<organism evidence="2 3">
    <name type="scientific">Paraburkholderia agricolaris</name>
    <dbReference type="NCBI Taxonomy" id="2152888"/>
    <lineage>
        <taxon>Bacteria</taxon>
        <taxon>Pseudomonadati</taxon>
        <taxon>Pseudomonadota</taxon>
        <taxon>Betaproteobacteria</taxon>
        <taxon>Burkholderiales</taxon>
        <taxon>Burkholderiaceae</taxon>
        <taxon>Paraburkholderia</taxon>
    </lineage>
</organism>
<dbReference type="EMBL" id="JAQQFN010000009">
    <property type="protein sequence ID" value="MFL9884138.1"/>
    <property type="molecule type" value="Genomic_DNA"/>
</dbReference>
<protein>
    <submittedName>
        <fullName evidence="2">Uncharacterized protein</fullName>
    </submittedName>
</protein>
<dbReference type="Gene3D" id="2.40.360.20">
    <property type="match status" value="1"/>
</dbReference>
<keyword evidence="3" id="KW-1185">Reference proteome</keyword>
<gene>
    <name evidence="2" type="ORF">PQR66_13930</name>
</gene>
<feature type="signal peptide" evidence="1">
    <location>
        <begin position="1"/>
        <end position="35"/>
    </location>
</feature>
<reference evidence="2 3" key="1">
    <citation type="journal article" date="2024" name="Chem. Sci.">
        <title>Discovery of megapolipeptins by genome mining of a Burkholderiales bacteria collection.</title>
        <authorList>
            <person name="Paulo B.S."/>
            <person name="Recchia M.J.J."/>
            <person name="Lee S."/>
            <person name="Fergusson C.H."/>
            <person name="Romanowski S.B."/>
            <person name="Hernandez A."/>
            <person name="Krull N."/>
            <person name="Liu D.Y."/>
            <person name="Cavanagh H."/>
            <person name="Bos A."/>
            <person name="Gray C.A."/>
            <person name="Murphy B.T."/>
            <person name="Linington R.G."/>
            <person name="Eustaquio A.S."/>
        </authorList>
    </citation>
    <scope>NUCLEOTIDE SEQUENCE [LARGE SCALE GENOMIC DNA]</scope>
    <source>
        <strain evidence="2 3">RL16-012-BIC-B</strain>
    </source>
</reference>
<accession>A0ABW8ZMK9</accession>
<sequence>MKAIESRRSSVHFGSLATVCLLAAGFAASTGSAAAAESALLPQDAPHYRAGDNWTYQWSDLLSRTSRTTTQTVTSVHADGSASLQIGPGGRQLELTPEANVIPNGAAPNACGIALHFPLRAGTHYEADCQAVGAAGATVLRRAQCEVEGVEEIKTRAGSFTAIRIRMKGVWTPQSGAGGGPMEETLWYAPSAKRVVREEFQGRMGGKGVPATTATELVRYAVKP</sequence>